<dbReference type="PANTHER" id="PTHR44591:SF3">
    <property type="entry name" value="RESPONSE REGULATORY DOMAIN-CONTAINING PROTEIN"/>
    <property type="match status" value="1"/>
</dbReference>
<comment type="caution">
    <text evidence="4">The sequence shown here is derived from an EMBL/GenBank/DDBJ whole genome shotgun (WGS) entry which is preliminary data.</text>
</comment>
<protein>
    <recommendedName>
        <fullName evidence="3">Response regulatory domain-containing protein</fullName>
    </recommendedName>
</protein>
<evidence type="ECO:0000256" key="1">
    <source>
        <dbReference type="ARBA" id="ARBA00022553"/>
    </source>
</evidence>
<gene>
    <name evidence="4" type="ORF">GCM10023313_14330</name>
</gene>
<evidence type="ECO:0000313" key="4">
    <source>
        <dbReference type="EMBL" id="GAA4912377.1"/>
    </source>
</evidence>
<evidence type="ECO:0000256" key="2">
    <source>
        <dbReference type="PROSITE-ProRule" id="PRU00169"/>
    </source>
</evidence>
<sequence>MIKQNIYIARLLLLIPYFEGSTVATNNINNTGHKHLLIIEDDLDITDILTVLFTDEGYTVTSINQTDDIIRTVEEVKPDLIITDYILEGINGGEYCSQVKNNPETAHIPVVLLSGYAKVLESLGNYGADAVIYKPFDNNELIDTVGAMLS</sequence>
<dbReference type="Pfam" id="PF00072">
    <property type="entry name" value="Response_reg"/>
    <property type="match status" value="1"/>
</dbReference>
<feature type="modified residue" description="4-aspartylphosphate" evidence="2">
    <location>
        <position position="84"/>
    </location>
</feature>
<name>A0ABP9FR93_9SPHI</name>
<feature type="domain" description="Response regulatory" evidence="3">
    <location>
        <begin position="35"/>
        <end position="149"/>
    </location>
</feature>
<evidence type="ECO:0000313" key="5">
    <source>
        <dbReference type="Proteomes" id="UP001501436"/>
    </source>
</evidence>
<accession>A0ABP9FR93</accession>
<keyword evidence="5" id="KW-1185">Reference proteome</keyword>
<keyword evidence="1 2" id="KW-0597">Phosphoprotein</keyword>
<dbReference type="Gene3D" id="3.40.50.2300">
    <property type="match status" value="1"/>
</dbReference>
<proteinExistence type="predicted"/>
<dbReference type="SMART" id="SM00448">
    <property type="entry name" value="REC"/>
    <property type="match status" value="1"/>
</dbReference>
<dbReference type="InterPro" id="IPR050595">
    <property type="entry name" value="Bact_response_regulator"/>
</dbReference>
<reference evidence="5" key="1">
    <citation type="journal article" date="2019" name="Int. J. Syst. Evol. Microbiol.">
        <title>The Global Catalogue of Microorganisms (GCM) 10K type strain sequencing project: providing services to taxonomists for standard genome sequencing and annotation.</title>
        <authorList>
            <consortium name="The Broad Institute Genomics Platform"/>
            <consortium name="The Broad Institute Genome Sequencing Center for Infectious Disease"/>
            <person name="Wu L."/>
            <person name="Ma J."/>
        </authorList>
    </citation>
    <scope>NUCLEOTIDE SEQUENCE [LARGE SCALE GENOMIC DNA]</scope>
    <source>
        <strain evidence="5">JCM 18283</strain>
    </source>
</reference>
<evidence type="ECO:0000259" key="3">
    <source>
        <dbReference type="PROSITE" id="PS50110"/>
    </source>
</evidence>
<dbReference type="InterPro" id="IPR001789">
    <property type="entry name" value="Sig_transdc_resp-reg_receiver"/>
</dbReference>
<dbReference type="PROSITE" id="PS50110">
    <property type="entry name" value="RESPONSE_REGULATORY"/>
    <property type="match status" value="1"/>
</dbReference>
<dbReference type="EMBL" id="BAABJI010000002">
    <property type="protein sequence ID" value="GAA4912377.1"/>
    <property type="molecule type" value="Genomic_DNA"/>
</dbReference>
<dbReference type="SUPFAM" id="SSF52172">
    <property type="entry name" value="CheY-like"/>
    <property type="match status" value="1"/>
</dbReference>
<organism evidence="4 5">
    <name type="scientific">Mucilaginibacter defluvii</name>
    <dbReference type="NCBI Taxonomy" id="1196019"/>
    <lineage>
        <taxon>Bacteria</taxon>
        <taxon>Pseudomonadati</taxon>
        <taxon>Bacteroidota</taxon>
        <taxon>Sphingobacteriia</taxon>
        <taxon>Sphingobacteriales</taxon>
        <taxon>Sphingobacteriaceae</taxon>
        <taxon>Mucilaginibacter</taxon>
    </lineage>
</organism>
<dbReference type="PANTHER" id="PTHR44591">
    <property type="entry name" value="STRESS RESPONSE REGULATOR PROTEIN 1"/>
    <property type="match status" value="1"/>
</dbReference>
<dbReference type="Proteomes" id="UP001501436">
    <property type="component" value="Unassembled WGS sequence"/>
</dbReference>
<dbReference type="InterPro" id="IPR011006">
    <property type="entry name" value="CheY-like_superfamily"/>
</dbReference>